<feature type="signal peptide" evidence="1">
    <location>
        <begin position="1"/>
        <end position="21"/>
    </location>
</feature>
<feature type="chain" id="PRO_5037779694" evidence="1">
    <location>
        <begin position="22"/>
        <end position="177"/>
    </location>
</feature>
<dbReference type="RefSeq" id="WP_131777387.1">
    <property type="nucleotide sequence ID" value="NZ_BMOB01000013.1"/>
</dbReference>
<accession>A0A917NEB4</accession>
<evidence type="ECO:0000313" key="3">
    <source>
        <dbReference type="Proteomes" id="UP000630149"/>
    </source>
</evidence>
<protein>
    <submittedName>
        <fullName evidence="2">Uncharacterized protein</fullName>
    </submittedName>
</protein>
<evidence type="ECO:0000256" key="1">
    <source>
        <dbReference type="SAM" id="SignalP"/>
    </source>
</evidence>
<proteinExistence type="predicted"/>
<evidence type="ECO:0000313" key="2">
    <source>
        <dbReference type="EMBL" id="GGI92372.1"/>
    </source>
</evidence>
<sequence>MSIIRVVTGCLCAFFIQSLFAEPPFEVLRSCIDEKPKNSSVSLLEINNGYYQSEVEDKCENQYEIKFNKKIFGSVTCNETPYLLINNQKINLTKAINKSVNPEIKPGILYPTDTSWLKIDFKNQSFLCLNGPISLSGTGSNIGQYYIIENAFSDNSEPVIYFYFLNKDVAPLTSAHF</sequence>
<dbReference type="AlphaFoldDB" id="A0A917NEB4"/>
<keyword evidence="1" id="KW-0732">Signal</keyword>
<keyword evidence="3" id="KW-1185">Reference proteome</keyword>
<reference evidence="2" key="1">
    <citation type="journal article" date="2014" name="Int. J. Syst. Evol. Microbiol.">
        <title>Complete genome sequence of Corynebacterium casei LMG S-19264T (=DSM 44701T), isolated from a smear-ripened cheese.</title>
        <authorList>
            <consortium name="US DOE Joint Genome Institute (JGI-PGF)"/>
            <person name="Walter F."/>
            <person name="Albersmeier A."/>
            <person name="Kalinowski J."/>
            <person name="Ruckert C."/>
        </authorList>
    </citation>
    <scope>NUCLEOTIDE SEQUENCE</scope>
    <source>
        <strain evidence="2">JCM 13919</strain>
    </source>
</reference>
<organism evidence="2 3">
    <name type="scientific">Legionella impletisoli</name>
    <dbReference type="NCBI Taxonomy" id="343510"/>
    <lineage>
        <taxon>Bacteria</taxon>
        <taxon>Pseudomonadati</taxon>
        <taxon>Pseudomonadota</taxon>
        <taxon>Gammaproteobacteria</taxon>
        <taxon>Legionellales</taxon>
        <taxon>Legionellaceae</taxon>
        <taxon>Legionella</taxon>
    </lineage>
</organism>
<gene>
    <name evidence="2" type="ORF">GCM10007966_21260</name>
</gene>
<reference evidence="2" key="2">
    <citation type="submission" date="2020-09" db="EMBL/GenBank/DDBJ databases">
        <authorList>
            <person name="Sun Q."/>
            <person name="Ohkuma M."/>
        </authorList>
    </citation>
    <scope>NUCLEOTIDE SEQUENCE</scope>
    <source>
        <strain evidence="2">JCM 13919</strain>
    </source>
</reference>
<dbReference type="EMBL" id="BMOB01000013">
    <property type="protein sequence ID" value="GGI92372.1"/>
    <property type="molecule type" value="Genomic_DNA"/>
</dbReference>
<comment type="caution">
    <text evidence="2">The sequence shown here is derived from an EMBL/GenBank/DDBJ whole genome shotgun (WGS) entry which is preliminary data.</text>
</comment>
<dbReference type="Proteomes" id="UP000630149">
    <property type="component" value="Unassembled WGS sequence"/>
</dbReference>
<dbReference type="OrthoDB" id="5637371at2"/>
<name>A0A917NEB4_9GAMM</name>